<dbReference type="Pfam" id="PF13369">
    <property type="entry name" value="Transglut_core2"/>
    <property type="match status" value="1"/>
</dbReference>
<dbReference type="GO" id="GO:0003677">
    <property type="term" value="F:DNA binding"/>
    <property type="evidence" value="ECO:0007669"/>
    <property type="project" value="InterPro"/>
</dbReference>
<evidence type="ECO:0000259" key="1">
    <source>
        <dbReference type="SMART" id="SM00992"/>
    </source>
</evidence>
<dbReference type="NCBIfam" id="TIGR02097">
    <property type="entry name" value="yccV"/>
    <property type="match status" value="1"/>
</dbReference>
<evidence type="ECO:0000313" key="2">
    <source>
        <dbReference type="EMBL" id="KAK8398029.1"/>
    </source>
</evidence>
<sequence>METSDAVTLEDLPDELLLSVLSCHTISVWDICRVACTCSRLRNIASTQNLWRQKVQQHWPKIWDYLPSSSGITDWQDEVKQILCLDREVKKLVSGLSRRLYQNSHLTTPVYNEVDVMVMSTPYASLYMKNALRKIIEDGPKYENLTEKYYALKVMSHVHQGMCQREWQDFLEQPPAKQCLEVGTMLLARWFQPHTDVSIKQMVAELDQMAEACRSKLRTTEPNHPAISSPLVPSSEILPESKWDQERCKQLMKCINDVLFNQMKFAGNSDDYYSLKNSLINEVLSSRKGIPITLSIVYMAVCHRLGICLEPVNFPSHFLVRWKIPGTTQYKFIDAFDKGRHFTPKEVLAEVPLLINEDDRLLSACGPLQVFQRMIRNIMNVAQMQANISDHMELYCPATELMSLLMPSDHSVQELLLRIYYTLEIHYDRIVAGCQQLLKQNPSTILEEMLSDCQQIIKSESDMPKPIIPNSRSPEIAFATGLVMQHKRYNYSCVIFGWDKECKMPADWVRRMGVDHLQYKTKQPFYNVLVHDGSHRYAAQENLSVSQEPVPISHSDIGKYFKEFTGVCYLPNDELQQEYPDDAAVKNTLLREQGFF</sequence>
<dbReference type="EMBL" id="JARAKH010000012">
    <property type="protein sequence ID" value="KAK8398029.1"/>
    <property type="molecule type" value="Genomic_DNA"/>
</dbReference>
<name>A0AAW0UD16_SCYPA</name>
<dbReference type="Gene3D" id="2.30.30.390">
    <property type="entry name" value="Hemimethylated DNA-binding domain"/>
    <property type="match status" value="1"/>
</dbReference>
<dbReference type="Proteomes" id="UP001487740">
    <property type="component" value="Unassembled WGS sequence"/>
</dbReference>
<feature type="domain" description="Hemimethylated DNA-binding" evidence="1">
    <location>
        <begin position="475"/>
        <end position="572"/>
    </location>
</feature>
<dbReference type="SUPFAM" id="SSF81383">
    <property type="entry name" value="F-box domain"/>
    <property type="match status" value="1"/>
</dbReference>
<comment type="caution">
    <text evidence="2">The sequence shown here is derived from an EMBL/GenBank/DDBJ whole genome shotgun (WGS) entry which is preliminary data.</text>
</comment>
<dbReference type="Pfam" id="PF12937">
    <property type="entry name" value="F-box-like"/>
    <property type="match status" value="1"/>
</dbReference>
<evidence type="ECO:0000313" key="3">
    <source>
        <dbReference type="Proteomes" id="UP001487740"/>
    </source>
</evidence>
<dbReference type="InterPro" id="IPR001810">
    <property type="entry name" value="F-box_dom"/>
</dbReference>
<gene>
    <name evidence="2" type="ORF">O3P69_003738</name>
</gene>
<reference evidence="2 3" key="1">
    <citation type="submission" date="2023-03" db="EMBL/GenBank/DDBJ databases">
        <title>High-quality genome of Scylla paramamosain provides insights in environmental adaptation.</title>
        <authorList>
            <person name="Zhang L."/>
        </authorList>
    </citation>
    <scope>NUCLEOTIDE SEQUENCE [LARGE SCALE GENOMIC DNA]</scope>
    <source>
        <strain evidence="2">LZ_2023a</strain>
        <tissue evidence="2">Muscle</tissue>
    </source>
</reference>
<dbReference type="SUPFAM" id="SSF141255">
    <property type="entry name" value="YccV-like"/>
    <property type="match status" value="1"/>
</dbReference>
<dbReference type="Gene3D" id="1.20.1280.50">
    <property type="match status" value="1"/>
</dbReference>
<dbReference type="InterPro" id="IPR032698">
    <property type="entry name" value="SirB1_N"/>
</dbReference>
<dbReference type="SMART" id="SM00992">
    <property type="entry name" value="YccV-like"/>
    <property type="match status" value="1"/>
</dbReference>
<dbReference type="AlphaFoldDB" id="A0AAW0UD16"/>
<dbReference type="EMBL" id="JARAKH010000012">
    <property type="protein sequence ID" value="KAK8398030.1"/>
    <property type="molecule type" value="Genomic_DNA"/>
</dbReference>
<organism evidence="2 3">
    <name type="scientific">Scylla paramamosain</name>
    <name type="common">Mud crab</name>
    <dbReference type="NCBI Taxonomy" id="85552"/>
    <lineage>
        <taxon>Eukaryota</taxon>
        <taxon>Metazoa</taxon>
        <taxon>Ecdysozoa</taxon>
        <taxon>Arthropoda</taxon>
        <taxon>Crustacea</taxon>
        <taxon>Multicrustacea</taxon>
        <taxon>Malacostraca</taxon>
        <taxon>Eumalacostraca</taxon>
        <taxon>Eucarida</taxon>
        <taxon>Decapoda</taxon>
        <taxon>Pleocyemata</taxon>
        <taxon>Brachyura</taxon>
        <taxon>Eubrachyura</taxon>
        <taxon>Portunoidea</taxon>
        <taxon>Portunidae</taxon>
        <taxon>Portuninae</taxon>
        <taxon>Scylla</taxon>
    </lineage>
</organism>
<proteinExistence type="predicted"/>
<protein>
    <recommendedName>
        <fullName evidence="1">Hemimethylated DNA-binding domain-containing protein</fullName>
    </recommendedName>
</protein>
<dbReference type="InterPro" id="IPR036623">
    <property type="entry name" value="Hemimethylated_DNA-bd_sf"/>
</dbReference>
<dbReference type="PANTHER" id="PTHR31350">
    <property type="entry name" value="SI:DKEY-261L7.2"/>
    <property type="match status" value="1"/>
</dbReference>
<dbReference type="PANTHER" id="PTHR31350:SF21">
    <property type="entry name" value="F-BOX ONLY PROTEIN 21"/>
    <property type="match status" value="1"/>
</dbReference>
<accession>A0AAW0UD16</accession>
<dbReference type="InterPro" id="IPR036047">
    <property type="entry name" value="F-box-like_dom_sf"/>
</dbReference>
<dbReference type="Pfam" id="PF08755">
    <property type="entry name" value="YccV-like"/>
    <property type="match status" value="1"/>
</dbReference>
<dbReference type="InterPro" id="IPR011722">
    <property type="entry name" value="Hemimethylated_DNA-bd_dom"/>
</dbReference>
<keyword evidence="3" id="KW-1185">Reference proteome</keyword>